<dbReference type="Pfam" id="PF00903">
    <property type="entry name" value="Glyoxalase"/>
    <property type="match status" value="2"/>
</dbReference>
<organism evidence="2 3">
    <name type="scientific">Flagellimonas oceani</name>
    <dbReference type="NCBI Taxonomy" id="2698672"/>
    <lineage>
        <taxon>Bacteria</taxon>
        <taxon>Pseudomonadati</taxon>
        <taxon>Bacteroidota</taxon>
        <taxon>Flavobacteriia</taxon>
        <taxon>Flavobacteriales</taxon>
        <taxon>Flavobacteriaceae</taxon>
        <taxon>Flagellimonas</taxon>
    </lineage>
</organism>
<protein>
    <submittedName>
        <fullName evidence="2">Ring-cleaving dioxygenase</fullName>
    </submittedName>
</protein>
<dbReference type="PANTHER" id="PTHR36110:SF2">
    <property type="entry name" value="RING-CLEAVING DIOXYGENASE MHQE-RELATED"/>
    <property type="match status" value="1"/>
</dbReference>
<accession>A0A6G7J0M1</accession>
<feature type="domain" description="VOC" evidence="1">
    <location>
        <begin position="153"/>
        <end position="272"/>
    </location>
</feature>
<dbReference type="GO" id="GO:0051213">
    <property type="term" value="F:dioxygenase activity"/>
    <property type="evidence" value="ECO:0007669"/>
    <property type="project" value="UniProtKB-KW"/>
</dbReference>
<feature type="domain" description="VOC" evidence="1">
    <location>
        <begin position="7"/>
        <end position="132"/>
    </location>
</feature>
<dbReference type="InterPro" id="IPR004360">
    <property type="entry name" value="Glyas_Fos-R_dOase_dom"/>
</dbReference>
<dbReference type="InterPro" id="IPR037523">
    <property type="entry name" value="VOC_core"/>
</dbReference>
<dbReference type="Proteomes" id="UP000502928">
    <property type="component" value="Chromosome"/>
</dbReference>
<evidence type="ECO:0000259" key="1">
    <source>
        <dbReference type="PROSITE" id="PS51819"/>
    </source>
</evidence>
<proteinExistence type="predicted"/>
<sequence>MDYKVKGLHHVTAIAGNAQRNFDFYTKILGLRLVKKTVNFDDPGTYHFYFGNEKGEPGTLLTFFPWDGITTGRRGTGQATETAFSVPEGSFDFWMERFENENVIYNKPSKRFDEEYLVFIDPDGLKLELVSVAGDNRSPYTTEEIDHTKSIRGLHAVTLTLEGYEKTASILTELFDYEQTHEQVNRFRFESRNVKDAGIIDLVCLPEERRGMVAGGSVHHIAFRVENTAVQQHFRDKLVERGLNVTPEVNRDYFKSIYFREPGGILFEIATDDPGFTVDEPLEKLGTSLKLPQMYEVKRKDIEAILPRIEE</sequence>
<evidence type="ECO:0000313" key="3">
    <source>
        <dbReference type="Proteomes" id="UP000502928"/>
    </source>
</evidence>
<keyword evidence="3" id="KW-1185">Reference proteome</keyword>
<keyword evidence="2" id="KW-0223">Dioxygenase</keyword>
<dbReference type="SUPFAM" id="SSF54593">
    <property type="entry name" value="Glyoxalase/Bleomycin resistance protein/Dihydroxybiphenyl dioxygenase"/>
    <property type="match status" value="1"/>
</dbReference>
<dbReference type="InterPro" id="IPR029068">
    <property type="entry name" value="Glyas_Bleomycin-R_OHBP_Dase"/>
</dbReference>
<keyword evidence="2" id="KW-0560">Oxidoreductase</keyword>
<dbReference type="CDD" id="cd08346">
    <property type="entry name" value="PcpA_N_like"/>
    <property type="match status" value="1"/>
</dbReference>
<dbReference type="EMBL" id="CP049616">
    <property type="protein sequence ID" value="QII43992.1"/>
    <property type="molecule type" value="Genomic_DNA"/>
</dbReference>
<dbReference type="AlphaFoldDB" id="A0A6G7J0M1"/>
<reference evidence="2 3" key="1">
    <citation type="submission" date="2020-02" db="EMBL/GenBank/DDBJ databases">
        <title>Complete genome of Muricauda sp. 501str8.</title>
        <authorList>
            <person name="Dong B."/>
            <person name="Zhu S."/>
            <person name="Yang J."/>
            <person name="Chen J."/>
        </authorList>
    </citation>
    <scope>NUCLEOTIDE SEQUENCE [LARGE SCALE GENOMIC DNA]</scope>
    <source>
        <strain evidence="2 3">501str8</strain>
    </source>
</reference>
<evidence type="ECO:0000313" key="2">
    <source>
        <dbReference type="EMBL" id="QII43992.1"/>
    </source>
</evidence>
<dbReference type="CDD" id="cd08347">
    <property type="entry name" value="PcpA_C_like"/>
    <property type="match status" value="1"/>
</dbReference>
<dbReference type="PROSITE" id="PS51819">
    <property type="entry name" value="VOC"/>
    <property type="match status" value="2"/>
</dbReference>
<dbReference type="Gene3D" id="3.10.180.10">
    <property type="entry name" value="2,3-Dihydroxybiphenyl 1,2-Dioxygenase, domain 1"/>
    <property type="match status" value="2"/>
</dbReference>
<dbReference type="InterPro" id="IPR052537">
    <property type="entry name" value="Extradiol_RC_dioxygenase"/>
</dbReference>
<dbReference type="KEGG" id="mut:GVT53_04660"/>
<dbReference type="PANTHER" id="PTHR36110">
    <property type="entry name" value="RING-CLEAVING DIOXYGENASE MHQE-RELATED"/>
    <property type="match status" value="1"/>
</dbReference>
<gene>
    <name evidence="2" type="ORF">GVT53_04660</name>
</gene>
<dbReference type="RefSeq" id="WP_166247653.1">
    <property type="nucleotide sequence ID" value="NZ_CP049616.1"/>
</dbReference>
<name>A0A6G7J0M1_9FLAO</name>